<dbReference type="EC" id="2.7.11.1" evidence="4"/>
<dbReference type="PRINTS" id="PR00633">
    <property type="entry name" value="RCCNDNSATION"/>
</dbReference>
<feature type="region of interest" description="Disordered" evidence="16">
    <location>
        <begin position="1267"/>
        <end position="1307"/>
    </location>
</feature>
<dbReference type="FunFam" id="3.30.200.20:FF:000097">
    <property type="entry name" value="Probable serine/threonine-protein kinase nek1"/>
    <property type="match status" value="1"/>
</dbReference>
<feature type="compositionally biased region" description="Basic residues" evidence="16">
    <location>
        <begin position="1044"/>
        <end position="1054"/>
    </location>
</feature>
<dbReference type="GO" id="GO:0005524">
    <property type="term" value="F:ATP binding"/>
    <property type="evidence" value="ECO:0007669"/>
    <property type="project" value="UniProtKB-UniRule"/>
</dbReference>
<evidence type="ECO:0000259" key="17">
    <source>
        <dbReference type="PROSITE" id="PS50011"/>
    </source>
</evidence>
<keyword evidence="6" id="KW-0723">Serine/threonine-protein kinase</keyword>
<gene>
    <name evidence="19" type="primary">LOC116296272</name>
</gene>
<feature type="compositionally biased region" description="Basic and acidic residues" evidence="16">
    <location>
        <begin position="1193"/>
        <end position="1202"/>
    </location>
</feature>
<dbReference type="Proteomes" id="UP000515163">
    <property type="component" value="Unplaced"/>
</dbReference>
<feature type="region of interest" description="Disordered" evidence="16">
    <location>
        <begin position="893"/>
        <end position="923"/>
    </location>
</feature>
<evidence type="ECO:0000256" key="9">
    <source>
        <dbReference type="ARBA" id="ARBA00022723"/>
    </source>
</evidence>
<evidence type="ECO:0000256" key="7">
    <source>
        <dbReference type="ARBA" id="ARBA00022553"/>
    </source>
</evidence>
<dbReference type="FunFam" id="1.10.510.10:FF:000262">
    <property type="entry name" value="Serine/threonine-protein kinase Nek8"/>
    <property type="match status" value="1"/>
</dbReference>
<keyword evidence="18" id="KW-1185">Reference proteome</keyword>
<comment type="subcellular location">
    <subcellularLocation>
        <location evidence="2">Cytoplasm</location>
    </subcellularLocation>
</comment>
<evidence type="ECO:0000256" key="16">
    <source>
        <dbReference type="SAM" id="MobiDB-lite"/>
    </source>
</evidence>
<keyword evidence="10 15" id="KW-0547">Nucleotide-binding</keyword>
<name>A0A6P8HXN9_ACTTE</name>
<dbReference type="InterPro" id="IPR008271">
    <property type="entry name" value="Ser/Thr_kinase_AS"/>
</dbReference>
<feature type="compositionally biased region" description="Basic and acidic residues" evidence="16">
    <location>
        <begin position="835"/>
        <end position="845"/>
    </location>
</feature>
<feature type="repeat" description="RCC1" evidence="14">
    <location>
        <begin position="596"/>
        <end position="647"/>
    </location>
</feature>
<evidence type="ECO:0000256" key="12">
    <source>
        <dbReference type="ARBA" id="ARBA00022840"/>
    </source>
</evidence>
<reference evidence="19" key="1">
    <citation type="submission" date="2025-08" db="UniProtKB">
        <authorList>
            <consortium name="RefSeq"/>
        </authorList>
    </citation>
    <scope>IDENTIFICATION</scope>
    <source>
        <tissue evidence="19">Tentacle</tissue>
    </source>
</reference>
<evidence type="ECO:0000256" key="4">
    <source>
        <dbReference type="ARBA" id="ARBA00012513"/>
    </source>
</evidence>
<dbReference type="GO" id="GO:0004674">
    <property type="term" value="F:protein serine/threonine kinase activity"/>
    <property type="evidence" value="ECO:0007669"/>
    <property type="project" value="UniProtKB-KW"/>
</dbReference>
<evidence type="ECO:0000256" key="15">
    <source>
        <dbReference type="PROSITE-ProRule" id="PRU10141"/>
    </source>
</evidence>
<dbReference type="GO" id="GO:0046872">
    <property type="term" value="F:metal ion binding"/>
    <property type="evidence" value="ECO:0007669"/>
    <property type="project" value="UniProtKB-KW"/>
</dbReference>
<dbReference type="OrthoDB" id="248923at2759"/>
<dbReference type="Pfam" id="PF00415">
    <property type="entry name" value="RCC1"/>
    <property type="match status" value="5"/>
</dbReference>
<comment type="similarity">
    <text evidence="3">Belongs to the protein kinase superfamily. NEK Ser/Thr protein kinase family. NIMA subfamily.</text>
</comment>
<dbReference type="InterPro" id="IPR009091">
    <property type="entry name" value="RCC1/BLIP-II"/>
</dbReference>
<keyword evidence="9" id="KW-0479">Metal-binding</keyword>
<dbReference type="InterPro" id="IPR025592">
    <property type="entry name" value="DUF4347"/>
</dbReference>
<keyword evidence="12 15" id="KW-0067">ATP-binding</keyword>
<evidence type="ECO:0000256" key="6">
    <source>
        <dbReference type="ARBA" id="ARBA00022527"/>
    </source>
</evidence>
<evidence type="ECO:0000256" key="5">
    <source>
        <dbReference type="ARBA" id="ARBA00022490"/>
    </source>
</evidence>
<dbReference type="PANTHER" id="PTHR44535:SF5">
    <property type="entry name" value="PROTEIN KINASE DOMAIN-CONTAINING PROTEIN"/>
    <property type="match status" value="1"/>
</dbReference>
<feature type="compositionally biased region" description="Basic and acidic residues" evidence="16">
    <location>
        <begin position="1055"/>
        <end position="1066"/>
    </location>
</feature>
<dbReference type="CDD" id="cd08215">
    <property type="entry name" value="STKc_Nek"/>
    <property type="match status" value="1"/>
</dbReference>
<dbReference type="Pfam" id="PF00069">
    <property type="entry name" value="Pkinase"/>
    <property type="match status" value="1"/>
</dbReference>
<dbReference type="InterPro" id="IPR000408">
    <property type="entry name" value="Reg_chr_condens"/>
</dbReference>
<dbReference type="InterPro" id="IPR000719">
    <property type="entry name" value="Prot_kinase_dom"/>
</dbReference>
<keyword evidence="8" id="KW-0808">Transferase</keyword>
<dbReference type="SUPFAM" id="SSF50985">
    <property type="entry name" value="RCC1/BLIP-II"/>
    <property type="match status" value="1"/>
</dbReference>
<proteinExistence type="inferred from homology"/>
<dbReference type="InterPro" id="IPR017441">
    <property type="entry name" value="Protein_kinase_ATP_BS"/>
</dbReference>
<dbReference type="PROSITE" id="PS00107">
    <property type="entry name" value="PROTEIN_KINASE_ATP"/>
    <property type="match status" value="1"/>
</dbReference>
<feature type="compositionally biased region" description="Acidic residues" evidence="16">
    <location>
        <begin position="1112"/>
        <end position="1124"/>
    </location>
</feature>
<dbReference type="InterPro" id="IPR051997">
    <property type="entry name" value="STK_NEK"/>
</dbReference>
<evidence type="ECO:0000256" key="11">
    <source>
        <dbReference type="ARBA" id="ARBA00022777"/>
    </source>
</evidence>
<dbReference type="PANTHER" id="PTHR44535">
    <property type="entry name" value="PROTEIN CBG16200"/>
    <property type="match status" value="1"/>
</dbReference>
<keyword evidence="13" id="KW-0460">Magnesium</keyword>
<evidence type="ECO:0000256" key="3">
    <source>
        <dbReference type="ARBA" id="ARBA00010886"/>
    </source>
</evidence>
<dbReference type="RefSeq" id="XP_031560138.1">
    <property type="nucleotide sequence ID" value="XM_031704278.1"/>
</dbReference>
<evidence type="ECO:0000256" key="2">
    <source>
        <dbReference type="ARBA" id="ARBA00004496"/>
    </source>
</evidence>
<feature type="region of interest" description="Disordered" evidence="16">
    <location>
        <begin position="832"/>
        <end position="869"/>
    </location>
</feature>
<dbReference type="Gene3D" id="2.130.10.30">
    <property type="entry name" value="Regulator of chromosome condensation 1/beta-lactamase-inhibitor protein II"/>
    <property type="match status" value="1"/>
</dbReference>
<evidence type="ECO:0000313" key="19">
    <source>
        <dbReference type="RefSeq" id="XP_031560138.1"/>
    </source>
</evidence>
<evidence type="ECO:0000256" key="10">
    <source>
        <dbReference type="ARBA" id="ARBA00022741"/>
    </source>
</evidence>
<dbReference type="GeneID" id="116296272"/>
<evidence type="ECO:0000256" key="14">
    <source>
        <dbReference type="PROSITE-ProRule" id="PRU00235"/>
    </source>
</evidence>
<dbReference type="PROSITE" id="PS50011">
    <property type="entry name" value="PROTEIN_KINASE_DOM"/>
    <property type="match status" value="1"/>
</dbReference>
<evidence type="ECO:0000256" key="8">
    <source>
        <dbReference type="ARBA" id="ARBA00022679"/>
    </source>
</evidence>
<dbReference type="InParanoid" id="A0A6P8HXN9"/>
<feature type="compositionally biased region" description="Polar residues" evidence="16">
    <location>
        <begin position="1356"/>
        <end position="1373"/>
    </location>
</feature>
<dbReference type="InterPro" id="IPR011009">
    <property type="entry name" value="Kinase-like_dom_sf"/>
</dbReference>
<keyword evidence="5" id="KW-0963">Cytoplasm</keyword>
<feature type="binding site" evidence="15">
    <location>
        <position position="253"/>
    </location>
    <ligand>
        <name>ATP</name>
        <dbReference type="ChEBI" id="CHEBI:30616"/>
    </ligand>
</feature>
<evidence type="ECO:0000256" key="13">
    <source>
        <dbReference type="ARBA" id="ARBA00022842"/>
    </source>
</evidence>
<feature type="region of interest" description="Disordered" evidence="16">
    <location>
        <begin position="1345"/>
        <end position="1373"/>
    </location>
</feature>
<feature type="compositionally biased region" description="Basic and acidic residues" evidence="16">
    <location>
        <begin position="899"/>
        <end position="908"/>
    </location>
</feature>
<dbReference type="PROSITE" id="PS50012">
    <property type="entry name" value="RCC1_3"/>
    <property type="match status" value="5"/>
</dbReference>
<dbReference type="Pfam" id="PF14252">
    <property type="entry name" value="DUF4347"/>
    <property type="match status" value="1"/>
</dbReference>
<evidence type="ECO:0000256" key="1">
    <source>
        <dbReference type="ARBA" id="ARBA00001946"/>
    </source>
</evidence>
<keyword evidence="11" id="KW-0418">Kinase</keyword>
<dbReference type="GO" id="GO:0005737">
    <property type="term" value="C:cytoplasm"/>
    <property type="evidence" value="ECO:0007669"/>
    <property type="project" value="UniProtKB-SubCell"/>
</dbReference>
<dbReference type="KEGG" id="aten:116296272"/>
<feature type="domain" description="Protein kinase" evidence="17">
    <location>
        <begin position="224"/>
        <end position="478"/>
    </location>
</feature>
<sequence>MATVAKQDSKTDLTEINNNVESQEKIVNRVGSAGSNTTWRLVLLSSKIRQSSVLSSATRSGVRILSYKYDSTTLESLLAQVQQTLGEKRVESIGFIANGQQGTLQLCANGDQVISLRTLKEQGDIRNFFTQIVSTCLDSTSSGAGLDFLACPLAQSSDVIQVLDLLENLTKVSVGMTKELMGADVRSNPNNNDDNTSSFPGDLYFKSEKMRGWSGAQPQSISNFEKIKTVGKGAYGAAVLYRKKDDDSLVILKEITLHDLNAVERQMAMNEAKVLSKLSLHPNIISYYDSFEVDGTLMIEMEYADGGSLDQYLMRLDKDMDEKDILIMFQQMLSALKYIHDNNILHRDLKTANIFLTKDTVVKLGDFGISKQLEGSKANTVLGTPYYISPEMCEGKDYNQKSDVWALGCILYEMASRQKTFEGSNLPALVNKIMKGQFAPIRGNYTPEFRNLVKDILQKEPELRPSVTDLLYERVPKLLARYDDPTEDELSSSMEQNMRKKTRSLFFYLDMTTVSMYPIETPVRAQLGEVAVGTSHVTVVTLEGSVYTWGDNGCGQLGQGDLINRDKPTLVESLKGKSITRVACGDNFSVFVTDNGIVMTTGSGEQGCLGHGDWTSISRPKLIEGLLSVDVTAVSCGPHHVAVVCSDGLVFTWGKGADGRLGLGDEENHCVPCQISLEVPVSIRDVRCGTDGTMFLTDTGALLACGSNANNKLGLNNRQGFLMQMKNLLNKVQVEVKKNPTAVKALSRYRVIDVALGPTHSAVLVEPGHVYTFGANSEGQLGCGNTKPRDAPATVKPLEEKTVTMVLCGDGFTVVGTNDNTLFYWGCRPSRRQRKASENGDKTDTETASLKKHKRNASGSMSIGSSDSLDYSSGNNNGLGSSQTFAVRRDGVLELSQGRTERGRKEGVQEGMAMPLSQKKRKDAVHEDSTGALDLMDSCASLADNTNTSLALSEFDFQDNNGSKEIAKNYIRMSSRKGRLNGQVGMGSLRMHDNEPVCTPISLFHWDAICGIDDNDSEYPVYLQDISGYGENIFIQIETAAPPPRKRSKKRSCKKGNEKKSSKRVNESQNSSRLGPALDSSVGSSSSEMEALGEAPTWIRNELKEGIIASEAVDDDADSEEETDSDGRTDSEIEDGDDGEQDKNKSLKKTGKSRNIASHNMDLSHNHVLTVKKRTGPPSPLASRQTKSIASTRPERPHDTRRPVGRSRFSQAANRARPGPSRQVDYKGKMNTDLRTLQTRHEQVVSELQRDAIEAQLALKQEIEKLKDEKEESEQQLKQYQEGESKRLEQWKAQQEQESKEKETRLTEEVQNLKTELLKQYGKLQDNYNVVISLQEQLARLQQEQLRQQAKEKRQNSSLVNQNKAKSSVCSTM</sequence>
<feature type="repeat" description="RCC1" evidence="14">
    <location>
        <begin position="768"/>
        <end position="819"/>
    </location>
</feature>
<feature type="region of interest" description="Disordered" evidence="16">
    <location>
        <begin position="1109"/>
        <end position="1238"/>
    </location>
</feature>
<protein>
    <recommendedName>
        <fullName evidence="4">non-specific serine/threonine protein kinase</fullName>
        <ecNumber evidence="4">2.7.11.1</ecNumber>
    </recommendedName>
</protein>
<evidence type="ECO:0000313" key="18">
    <source>
        <dbReference type="Proteomes" id="UP000515163"/>
    </source>
</evidence>
<feature type="repeat" description="RCC1" evidence="14">
    <location>
        <begin position="700"/>
        <end position="767"/>
    </location>
</feature>
<dbReference type="SMART" id="SM00220">
    <property type="entry name" value="S_TKc"/>
    <property type="match status" value="1"/>
</dbReference>
<dbReference type="SUPFAM" id="SSF56112">
    <property type="entry name" value="Protein kinase-like (PK-like)"/>
    <property type="match status" value="1"/>
</dbReference>
<feature type="compositionally biased region" description="Polar residues" evidence="16">
    <location>
        <begin position="1153"/>
        <end position="1163"/>
    </location>
</feature>
<feature type="compositionally biased region" description="Polar residues" evidence="16">
    <location>
        <begin position="1182"/>
        <end position="1191"/>
    </location>
</feature>
<comment type="cofactor">
    <cofactor evidence="1">
        <name>Mg(2+)</name>
        <dbReference type="ChEBI" id="CHEBI:18420"/>
    </cofactor>
</comment>
<organism evidence="18 19">
    <name type="scientific">Actinia tenebrosa</name>
    <name type="common">Australian red waratah sea anemone</name>
    <dbReference type="NCBI Taxonomy" id="6105"/>
    <lineage>
        <taxon>Eukaryota</taxon>
        <taxon>Metazoa</taxon>
        <taxon>Cnidaria</taxon>
        <taxon>Anthozoa</taxon>
        <taxon>Hexacorallia</taxon>
        <taxon>Actiniaria</taxon>
        <taxon>Actiniidae</taxon>
        <taxon>Actinia</taxon>
    </lineage>
</organism>
<feature type="repeat" description="RCC1" evidence="14">
    <location>
        <begin position="544"/>
        <end position="595"/>
    </location>
</feature>
<feature type="compositionally biased region" description="Low complexity" evidence="16">
    <location>
        <begin position="858"/>
        <end position="869"/>
    </location>
</feature>
<dbReference type="Gene3D" id="1.10.510.10">
    <property type="entry name" value="Transferase(Phosphotransferase) domain 1"/>
    <property type="match status" value="1"/>
</dbReference>
<feature type="repeat" description="RCC1" evidence="14">
    <location>
        <begin position="648"/>
        <end position="699"/>
    </location>
</feature>
<dbReference type="PROSITE" id="PS00108">
    <property type="entry name" value="PROTEIN_KINASE_ST"/>
    <property type="match status" value="1"/>
</dbReference>
<feature type="region of interest" description="Disordered" evidence="16">
    <location>
        <begin position="1040"/>
        <end position="1092"/>
    </location>
</feature>
<keyword evidence="7" id="KW-0597">Phosphoprotein</keyword>
<accession>A0A6P8HXN9</accession>